<dbReference type="SUPFAM" id="SSF56112">
    <property type="entry name" value="Protein kinase-like (PK-like)"/>
    <property type="match status" value="1"/>
</dbReference>
<sequence length="189" mass="21017">MNPKISDFGMARIFGVDQTQGNTKKIVGTYGYMAPEYAMHGQFSVKSDAYSFGVLLLEIISGKKNSSFFQTQGSTDLMSYVWRHWRDGTPLEVLDPTLVDTYSRNEVIRCIHIGLLCVQEDPADRPTMANIVLMLDSYSVSLQLAEEPAFIQSSTTETMQMNGLASSQSTSQSVPCSVDEESITEVYPR</sequence>
<evidence type="ECO:0000256" key="4">
    <source>
        <dbReference type="ARBA" id="ARBA00022777"/>
    </source>
</evidence>
<dbReference type="EMBL" id="GGEC01053665">
    <property type="protein sequence ID" value="MBX34149.1"/>
    <property type="molecule type" value="Transcribed_RNA"/>
</dbReference>
<keyword evidence="2" id="KW-0808">Transferase</keyword>
<name>A0A2P2MVA0_RHIMU</name>
<evidence type="ECO:0000259" key="7">
    <source>
        <dbReference type="PROSITE" id="PS50011"/>
    </source>
</evidence>
<dbReference type="GO" id="GO:0005524">
    <property type="term" value="F:ATP binding"/>
    <property type="evidence" value="ECO:0007669"/>
    <property type="project" value="UniProtKB-KW"/>
</dbReference>
<proteinExistence type="predicted"/>
<dbReference type="PROSITE" id="PS50011">
    <property type="entry name" value="PROTEIN_KINASE_DOM"/>
    <property type="match status" value="1"/>
</dbReference>
<dbReference type="GO" id="GO:0005886">
    <property type="term" value="C:plasma membrane"/>
    <property type="evidence" value="ECO:0007669"/>
    <property type="project" value="TreeGrafter"/>
</dbReference>
<keyword evidence="3" id="KW-0547">Nucleotide-binding</keyword>
<feature type="domain" description="Protein kinase" evidence="7">
    <location>
        <begin position="1"/>
        <end position="139"/>
    </location>
</feature>
<dbReference type="InterPro" id="IPR000719">
    <property type="entry name" value="Prot_kinase_dom"/>
</dbReference>
<dbReference type="InterPro" id="IPR001245">
    <property type="entry name" value="Ser-Thr/Tyr_kinase_cat_dom"/>
</dbReference>
<dbReference type="PANTHER" id="PTHR27002:SF1050">
    <property type="entry name" value="CYSTEINE-RICH RECEPTOR-LIKE PROTEIN KINASE 5"/>
    <property type="match status" value="1"/>
</dbReference>
<dbReference type="InterPro" id="IPR011009">
    <property type="entry name" value="Kinase-like_dom_sf"/>
</dbReference>
<evidence type="ECO:0000256" key="5">
    <source>
        <dbReference type="ARBA" id="ARBA00022840"/>
    </source>
</evidence>
<organism evidence="8">
    <name type="scientific">Rhizophora mucronata</name>
    <name type="common">Asiatic mangrove</name>
    <dbReference type="NCBI Taxonomy" id="61149"/>
    <lineage>
        <taxon>Eukaryota</taxon>
        <taxon>Viridiplantae</taxon>
        <taxon>Streptophyta</taxon>
        <taxon>Embryophyta</taxon>
        <taxon>Tracheophyta</taxon>
        <taxon>Spermatophyta</taxon>
        <taxon>Magnoliopsida</taxon>
        <taxon>eudicotyledons</taxon>
        <taxon>Gunneridae</taxon>
        <taxon>Pentapetalae</taxon>
        <taxon>rosids</taxon>
        <taxon>fabids</taxon>
        <taxon>Malpighiales</taxon>
        <taxon>Rhizophoraceae</taxon>
        <taxon>Rhizophora</taxon>
    </lineage>
</organism>
<dbReference type="EMBL" id="GGEC01053671">
    <property type="protein sequence ID" value="MBX34155.1"/>
    <property type="molecule type" value="Transcribed_RNA"/>
</dbReference>
<keyword evidence="1" id="KW-0723">Serine/threonine-protein kinase</keyword>
<dbReference type="GO" id="GO:0042742">
    <property type="term" value="P:defense response to bacterium"/>
    <property type="evidence" value="ECO:0007669"/>
    <property type="project" value="TreeGrafter"/>
</dbReference>
<evidence type="ECO:0000256" key="6">
    <source>
        <dbReference type="SAM" id="MobiDB-lite"/>
    </source>
</evidence>
<dbReference type="GO" id="GO:0004674">
    <property type="term" value="F:protein serine/threonine kinase activity"/>
    <property type="evidence" value="ECO:0007669"/>
    <property type="project" value="UniProtKB-KW"/>
</dbReference>
<dbReference type="AlphaFoldDB" id="A0A2P2MVA0"/>
<evidence type="ECO:0000256" key="3">
    <source>
        <dbReference type="ARBA" id="ARBA00022741"/>
    </source>
</evidence>
<keyword evidence="4" id="KW-0418">Kinase</keyword>
<evidence type="ECO:0000256" key="2">
    <source>
        <dbReference type="ARBA" id="ARBA00022679"/>
    </source>
</evidence>
<evidence type="ECO:0000256" key="1">
    <source>
        <dbReference type="ARBA" id="ARBA00022527"/>
    </source>
</evidence>
<dbReference type="Pfam" id="PF07714">
    <property type="entry name" value="PK_Tyr_Ser-Thr"/>
    <property type="match status" value="1"/>
</dbReference>
<accession>A0A2P2MVA0</accession>
<dbReference type="Gene3D" id="1.10.510.10">
    <property type="entry name" value="Transferase(Phosphotransferase) domain 1"/>
    <property type="match status" value="1"/>
</dbReference>
<dbReference type="PANTHER" id="PTHR27002">
    <property type="entry name" value="RECEPTOR-LIKE SERINE/THREONINE-PROTEIN KINASE SD1-8"/>
    <property type="match status" value="1"/>
</dbReference>
<keyword evidence="5" id="KW-0067">ATP-binding</keyword>
<dbReference type="FunFam" id="1.10.510.10:FF:001710">
    <property type="entry name" value="Os07g0555700 protein"/>
    <property type="match status" value="1"/>
</dbReference>
<evidence type="ECO:0000313" key="8">
    <source>
        <dbReference type="EMBL" id="MBX34149.1"/>
    </source>
</evidence>
<protein>
    <recommendedName>
        <fullName evidence="7">Protein kinase domain-containing protein</fullName>
    </recommendedName>
</protein>
<feature type="region of interest" description="Disordered" evidence="6">
    <location>
        <begin position="161"/>
        <end position="189"/>
    </location>
</feature>
<reference evidence="8" key="1">
    <citation type="submission" date="2018-02" db="EMBL/GenBank/DDBJ databases">
        <title>Rhizophora mucronata_Transcriptome.</title>
        <authorList>
            <person name="Meera S.P."/>
            <person name="Sreeshan A."/>
            <person name="Augustine A."/>
        </authorList>
    </citation>
    <scope>NUCLEOTIDE SEQUENCE</scope>
    <source>
        <tissue evidence="8">Leaf</tissue>
    </source>
</reference>